<dbReference type="EMBL" id="CM056744">
    <property type="protein sequence ID" value="KAJ8664473.1"/>
    <property type="molecule type" value="Genomic_DNA"/>
</dbReference>
<accession>A0ACC2N149</accession>
<dbReference type="Proteomes" id="UP001239111">
    <property type="component" value="Chromosome 4"/>
</dbReference>
<comment type="caution">
    <text evidence="1">The sequence shown here is derived from an EMBL/GenBank/DDBJ whole genome shotgun (WGS) entry which is preliminary data.</text>
</comment>
<evidence type="ECO:0000313" key="2">
    <source>
        <dbReference type="Proteomes" id="UP001239111"/>
    </source>
</evidence>
<evidence type="ECO:0000313" key="1">
    <source>
        <dbReference type="EMBL" id="KAJ8664473.1"/>
    </source>
</evidence>
<protein>
    <submittedName>
        <fullName evidence="1">Uncharacterized protein</fullName>
    </submittedName>
</protein>
<gene>
    <name evidence="1" type="ORF">QAD02_006135</name>
</gene>
<name>A0ACC2N149_9HYME</name>
<keyword evidence="2" id="KW-1185">Reference proteome</keyword>
<proteinExistence type="predicted"/>
<sequence length="444" mass="49956">MARHRLYPVLAAILTSLITTTLCHEPFIVQFEWNYINYTWPSEEAYTKAEKDGGYIERNNVISGIKHWKGRMYLTIPRWRDGVPVTLASTPSHPVDGITAPKLEPYPNWDMQKLDDCSALQNVQGIEIDPKGRLWVLDSGRTNILALEARTTCPPRLVLLDLEDNGAVLRSYSFPPDVVHPESAYLRDLVIDHEDGGFAYISDADEKHPGVIVVSVENSTSWKVSHESMRGKDGDVTFVIEQTRNTRKNHIYGLALSPASAEGERMLYYCPMSSFAMFTLPTSALKDEVIRSDVRSYVKVLGRKPSQTDGMIMSNSGILYFGLLGDDAVSMYNSTPVNGRQPSFMTGQRIISRDHHHMQWPTSFAFDEHKQLWAITNRLHRFLDNTLNIEEPNFRAVMSKVNMTSYQYLENGTAPEIPNIEAGAASTSITLATLLIVLMAILAQ</sequence>
<organism evidence="1 2">
    <name type="scientific">Eretmocerus hayati</name>
    <dbReference type="NCBI Taxonomy" id="131215"/>
    <lineage>
        <taxon>Eukaryota</taxon>
        <taxon>Metazoa</taxon>
        <taxon>Ecdysozoa</taxon>
        <taxon>Arthropoda</taxon>
        <taxon>Hexapoda</taxon>
        <taxon>Insecta</taxon>
        <taxon>Pterygota</taxon>
        <taxon>Neoptera</taxon>
        <taxon>Endopterygota</taxon>
        <taxon>Hymenoptera</taxon>
        <taxon>Apocrita</taxon>
        <taxon>Proctotrupomorpha</taxon>
        <taxon>Chalcidoidea</taxon>
        <taxon>Aphelinidae</taxon>
        <taxon>Aphelininae</taxon>
        <taxon>Eretmocerus</taxon>
    </lineage>
</organism>
<reference evidence="1" key="1">
    <citation type="submission" date="2023-04" db="EMBL/GenBank/DDBJ databases">
        <title>A chromosome-level genome assembly of the parasitoid wasp Eretmocerus hayati.</title>
        <authorList>
            <person name="Zhong Y."/>
            <person name="Liu S."/>
            <person name="Liu Y."/>
        </authorList>
    </citation>
    <scope>NUCLEOTIDE SEQUENCE</scope>
    <source>
        <strain evidence="1">ZJU_SS_LIU_2023</strain>
    </source>
</reference>